<dbReference type="Proteomes" id="UP000568109">
    <property type="component" value="Unassembled WGS sequence"/>
</dbReference>
<dbReference type="AlphaFoldDB" id="A0A851H9U9"/>
<accession>A0A851H9U9</accession>
<comment type="caution">
    <text evidence="1">The sequence shown here is derived from an EMBL/GenBank/DDBJ whole genome shotgun (WGS) entry which is preliminary data.</text>
</comment>
<evidence type="ECO:0000313" key="2">
    <source>
        <dbReference type="Proteomes" id="UP000568109"/>
    </source>
</evidence>
<evidence type="ECO:0000313" key="1">
    <source>
        <dbReference type="EMBL" id="NWN45712.1"/>
    </source>
</evidence>
<gene>
    <name evidence="1" type="ORF">HR065_01265</name>
</gene>
<reference evidence="1 2" key="1">
    <citation type="submission" date="2020-06" db="EMBL/GenBank/DDBJ databases">
        <title>Draft genome sequence of Candidatus Phytoplasma pruni (X-disease group, subgroup 16SrIII-B) strain ChTDIII from Argentina.</title>
        <authorList>
            <person name="Fernandez F.D."/>
            <person name="Zuebert C."/>
            <person name="Huettel B."/>
            <person name="Kube M."/>
            <person name="Conci L.R."/>
        </authorList>
    </citation>
    <scope>NUCLEOTIDE SEQUENCE [LARGE SCALE GENOMIC DNA]</scope>
    <source>
        <strain evidence="1 2">ChTDIII</strain>
    </source>
</reference>
<name>A0A851H9U9_9MOLU</name>
<dbReference type="RefSeq" id="WP_178734112.1">
    <property type="nucleotide sequence ID" value="NZ_JABUOH010000033.1"/>
</dbReference>
<sequence length="213" mass="24768">MKNIYSQAYQQQLKINLNKFDIKDSKVQNKIHNFCKKFGFNHEEVIQNISTNPFLKSFFIKDPSHQNVYKKTLFSHLQTIPFINKLQLLETDNEQPSYIVQQKVVHDSPVPTGKVKSADIYFKINGLPYDFYVYHKYTKNKGGSQDSQKNEIIKVMQTARNLTGAINKKIKVLIVLDGNYYTNKILKELQTSAPNNFHILNSTHIAPFLKQLQ</sequence>
<proteinExistence type="predicted"/>
<dbReference type="EMBL" id="JABUOH010000033">
    <property type="protein sequence ID" value="NWN45712.1"/>
    <property type="molecule type" value="Genomic_DNA"/>
</dbReference>
<organism evidence="1 2">
    <name type="scientific">Candidatus Phytoplasma pruni</name>
    <dbReference type="NCBI Taxonomy" id="479893"/>
    <lineage>
        <taxon>Bacteria</taxon>
        <taxon>Bacillati</taxon>
        <taxon>Mycoplasmatota</taxon>
        <taxon>Mollicutes</taxon>
        <taxon>Acholeplasmatales</taxon>
        <taxon>Acholeplasmataceae</taxon>
        <taxon>Candidatus Phytoplasma</taxon>
        <taxon>16SrIII (X-disease group)</taxon>
    </lineage>
</organism>
<protein>
    <submittedName>
        <fullName evidence="1">Uncharacterized protein</fullName>
    </submittedName>
</protein>
<keyword evidence="2" id="KW-1185">Reference proteome</keyword>